<dbReference type="PATRIC" id="fig|743698.3.peg.443"/>
<evidence type="ECO:0000313" key="1">
    <source>
        <dbReference type="EMBL" id="AKM54021.1"/>
    </source>
</evidence>
<accession>A0A0H3XJJ3</accession>
<dbReference type="GO" id="GO:0016020">
    <property type="term" value="C:membrane"/>
    <property type="evidence" value="ECO:0007669"/>
    <property type="project" value="InterPro"/>
</dbReference>
<gene>
    <name evidence="1" type="ORF">SERIO_v1c04420</name>
</gene>
<protein>
    <submittedName>
        <fullName evidence="1">Uncharacterized protein</fullName>
    </submittedName>
</protein>
<reference evidence="2" key="2">
    <citation type="submission" date="2015-06" db="EMBL/GenBank/DDBJ databases">
        <title>Complete genome sequence of Spiroplasma eriocheiris TDA-040725-5 (DSM 21848).</title>
        <authorList>
            <person name="Lo W.-S."/>
            <person name="Kuo C.-H."/>
        </authorList>
    </citation>
    <scope>NUCLEOTIDE SEQUENCE [LARGE SCALE GENOMIC DNA]</scope>
    <source>
        <strain evidence="2">TDA-040725-5</strain>
    </source>
</reference>
<organism evidence="1 2">
    <name type="scientific">Spiroplasma eriocheiris</name>
    <dbReference type="NCBI Taxonomy" id="315358"/>
    <lineage>
        <taxon>Bacteria</taxon>
        <taxon>Bacillati</taxon>
        <taxon>Mycoplasmatota</taxon>
        <taxon>Mollicutes</taxon>
        <taxon>Entomoplasmatales</taxon>
        <taxon>Spiroplasmataceae</taxon>
        <taxon>Spiroplasma</taxon>
    </lineage>
</organism>
<dbReference type="EMBL" id="CP011856">
    <property type="protein sequence ID" value="AKM54021.1"/>
    <property type="molecule type" value="Genomic_DNA"/>
</dbReference>
<sequence length="85" mass="8920">MATITKEEADKAIVAIKDAVQKAIDEVVAGTVLDIDYIIDGITAIKEGADMTTGAKLTVKSKDTSTLIQGNTAKFTVNFTANTNS</sequence>
<reference evidence="1 2" key="1">
    <citation type="journal article" date="2015" name="Genome Biol. Evol.">
        <title>Found and Lost: The Fates of Horizontally Acquired Genes in Arthropod-Symbiotic Spiroplasma.</title>
        <authorList>
            <person name="Lo W.S."/>
            <person name="Gasparich G.E."/>
            <person name="Kuo C.H."/>
        </authorList>
    </citation>
    <scope>NUCLEOTIDE SEQUENCE [LARGE SCALE GENOMIC DNA]</scope>
    <source>
        <strain evidence="2">TDA-040725-5</strain>
    </source>
</reference>
<dbReference type="Pfam" id="PF05215">
    <property type="entry name" value="Spiralin"/>
    <property type="match status" value="1"/>
</dbReference>
<proteinExistence type="predicted"/>
<dbReference type="KEGG" id="seri:SERIO_v1c04420"/>
<dbReference type="AlphaFoldDB" id="A0A0H3XJJ3"/>
<keyword evidence="2" id="KW-1185">Reference proteome</keyword>
<dbReference type="STRING" id="315358.SERIO_v1c04420"/>
<evidence type="ECO:0000313" key="2">
    <source>
        <dbReference type="Proteomes" id="UP000035661"/>
    </source>
</evidence>
<dbReference type="Proteomes" id="UP000035661">
    <property type="component" value="Chromosome"/>
</dbReference>
<dbReference type="RefSeq" id="WP_047791269.1">
    <property type="nucleotide sequence ID" value="NZ_CP011856.1"/>
</dbReference>
<name>A0A0H3XJJ3_9MOLU</name>
<dbReference type="InterPro" id="IPR007880">
    <property type="entry name" value="Spiralin"/>
</dbReference>